<feature type="chain" id="PRO_5030551561" description="MucB/RseB N-terminal domain-containing protein" evidence="1">
    <location>
        <begin position="20"/>
        <end position="343"/>
    </location>
</feature>
<organism evidence="3 4">
    <name type="scientific">Armatimonas rosea</name>
    <dbReference type="NCBI Taxonomy" id="685828"/>
    <lineage>
        <taxon>Bacteria</taxon>
        <taxon>Bacillati</taxon>
        <taxon>Armatimonadota</taxon>
        <taxon>Armatimonadia</taxon>
        <taxon>Armatimonadales</taxon>
        <taxon>Armatimonadaceae</taxon>
        <taxon>Armatimonas</taxon>
    </lineage>
</organism>
<keyword evidence="1" id="KW-0732">Signal</keyword>
<dbReference type="Proteomes" id="UP000520814">
    <property type="component" value="Unassembled WGS sequence"/>
</dbReference>
<evidence type="ECO:0000313" key="4">
    <source>
        <dbReference type="Proteomes" id="UP000520814"/>
    </source>
</evidence>
<evidence type="ECO:0000313" key="3">
    <source>
        <dbReference type="EMBL" id="MBB6049901.1"/>
    </source>
</evidence>
<accession>A0A7W9SNK6</accession>
<dbReference type="Pfam" id="PF03888">
    <property type="entry name" value="MucB_RseB"/>
    <property type="match status" value="1"/>
</dbReference>
<dbReference type="InterPro" id="IPR033434">
    <property type="entry name" value="MucB/RseB_N"/>
</dbReference>
<protein>
    <recommendedName>
        <fullName evidence="2">MucB/RseB N-terminal domain-containing protein</fullName>
    </recommendedName>
</protein>
<feature type="domain" description="MucB/RseB N-terminal" evidence="2">
    <location>
        <begin position="44"/>
        <end position="215"/>
    </location>
</feature>
<name>A0A7W9SNK6_ARMRO</name>
<evidence type="ECO:0000256" key="1">
    <source>
        <dbReference type="SAM" id="SignalP"/>
    </source>
</evidence>
<feature type="signal peptide" evidence="1">
    <location>
        <begin position="1"/>
        <end position="19"/>
    </location>
</feature>
<keyword evidence="4" id="KW-1185">Reference proteome</keyword>
<dbReference type="AlphaFoldDB" id="A0A7W9SNK6"/>
<sequence>MSRVALGVGLALVALSAQAQPPSLPKGVLKNQEALAKARAALAHKILRRMVQAEVGLAFQAREVTVGSEGRTTEQWVKRDPKQGIRRESIKPEGILLIDNQRRQFLIHQREKRYQEGKSQLAEVKKRFQEALQAGQGALLLELQGTDTIAGRPTDVVFVHPGDGLVGPSRRFWVDRETGLRLRTEERAPDGRILSNTYYLSLELNPSFKPDDFQPPPLPPGFKRILDNQKRYKSLEEAGKDGVVVRQPGWLPMGYTLRTITVTREARPRTTLLWGNGLTTISLVSVPNPMPPMLHKLLNGADSGIVQPARGERSYAWKTAEGYALVIGNLPDDQLKRISDSVH</sequence>
<evidence type="ECO:0000259" key="2">
    <source>
        <dbReference type="Pfam" id="PF03888"/>
    </source>
</evidence>
<comment type="caution">
    <text evidence="3">The sequence shown here is derived from an EMBL/GenBank/DDBJ whole genome shotgun (WGS) entry which is preliminary data.</text>
</comment>
<dbReference type="RefSeq" id="WP_184193849.1">
    <property type="nucleotide sequence ID" value="NZ_JACHGW010000002.1"/>
</dbReference>
<reference evidence="3 4" key="1">
    <citation type="submission" date="2020-08" db="EMBL/GenBank/DDBJ databases">
        <title>Genomic Encyclopedia of Type Strains, Phase IV (KMG-IV): sequencing the most valuable type-strain genomes for metagenomic binning, comparative biology and taxonomic classification.</title>
        <authorList>
            <person name="Goeker M."/>
        </authorList>
    </citation>
    <scope>NUCLEOTIDE SEQUENCE [LARGE SCALE GENOMIC DNA]</scope>
    <source>
        <strain evidence="3 4">DSM 23562</strain>
    </source>
</reference>
<dbReference type="Gene3D" id="2.50.20.10">
    <property type="entry name" value="Lipoprotein localisation LolA/LolB/LppX"/>
    <property type="match status" value="1"/>
</dbReference>
<gene>
    <name evidence="3" type="ORF">HNQ39_001692</name>
</gene>
<dbReference type="EMBL" id="JACHGW010000002">
    <property type="protein sequence ID" value="MBB6049901.1"/>
    <property type="molecule type" value="Genomic_DNA"/>
</dbReference>
<proteinExistence type="predicted"/>